<sequence length="290" mass="30565">MLPPVVLPLLRRQSGVVARRQVLGGGGDDALLGRLLRGRHWARLHDGVYVDHTGPPSFEQRAWGAVLLHAPAVLAGATALRAYGVRTGAAPGHAPVEVAAGAPAADHAVAVLADACQTGRSTPARLRQALGGRPRLAGRRLLLEVLADVDAGAWSALERRYLVDVERAHGLPRGRRQQRAETAAGWVSRDVAYPTYDTLVELDGRFVHDRSSARWSDLSRDAAALAAGQVTVRLGWRHVLDPCSTAFSVAGVLATRGWDGAPVPYGDACRADDWGGPSARGAGGPPQSVA</sequence>
<organism evidence="1 2">
    <name type="scientific">Nocardioides deserti</name>
    <dbReference type="NCBI Taxonomy" id="1588644"/>
    <lineage>
        <taxon>Bacteria</taxon>
        <taxon>Bacillati</taxon>
        <taxon>Actinomycetota</taxon>
        <taxon>Actinomycetes</taxon>
        <taxon>Propionibacteriales</taxon>
        <taxon>Nocardioidaceae</taxon>
        <taxon>Nocardioides</taxon>
    </lineage>
</organism>
<accession>A0ABR6U8H9</accession>
<dbReference type="Proteomes" id="UP000604001">
    <property type="component" value="Unassembled WGS sequence"/>
</dbReference>
<name>A0ABR6U8H9_9ACTN</name>
<keyword evidence="2" id="KW-1185">Reference proteome</keyword>
<dbReference type="EMBL" id="JACMYC010000005">
    <property type="protein sequence ID" value="MBC2960673.1"/>
    <property type="molecule type" value="Genomic_DNA"/>
</dbReference>
<evidence type="ECO:0000313" key="2">
    <source>
        <dbReference type="Proteomes" id="UP000604001"/>
    </source>
</evidence>
<reference evidence="1 2" key="1">
    <citation type="submission" date="2020-08" db="EMBL/GenBank/DDBJ databases">
        <title>novel species in genus Nocardioides.</title>
        <authorList>
            <person name="Zhang G."/>
        </authorList>
    </citation>
    <scope>NUCLEOTIDE SEQUENCE [LARGE SCALE GENOMIC DNA]</scope>
    <source>
        <strain evidence="1 2">SC8A-24</strain>
    </source>
</reference>
<protein>
    <recommendedName>
        <fullName evidence="3">Transcriptional regulator, AbiEi antitoxin, Type IV TA system</fullName>
    </recommendedName>
</protein>
<gene>
    <name evidence="1" type="ORF">H7344_10255</name>
</gene>
<evidence type="ECO:0000313" key="1">
    <source>
        <dbReference type="EMBL" id="MBC2960673.1"/>
    </source>
</evidence>
<comment type="caution">
    <text evidence="1">The sequence shown here is derived from an EMBL/GenBank/DDBJ whole genome shotgun (WGS) entry which is preliminary data.</text>
</comment>
<evidence type="ECO:0008006" key="3">
    <source>
        <dbReference type="Google" id="ProtNLM"/>
    </source>
</evidence>
<dbReference type="RefSeq" id="WP_186345948.1">
    <property type="nucleotide sequence ID" value="NZ_BMMR01000005.1"/>
</dbReference>
<proteinExistence type="predicted"/>